<dbReference type="SUPFAM" id="SSF51735">
    <property type="entry name" value="NAD(P)-binding Rossmann-fold domains"/>
    <property type="match status" value="1"/>
</dbReference>
<evidence type="ECO:0000256" key="1">
    <source>
        <dbReference type="ARBA" id="ARBA00009080"/>
    </source>
</evidence>
<dbReference type="SUPFAM" id="SSF48179">
    <property type="entry name" value="6-phosphogluconate dehydrogenase C-terminal domain-like"/>
    <property type="match status" value="1"/>
</dbReference>
<dbReference type="PANTHER" id="PTHR43060:SF15">
    <property type="entry name" value="3-HYDROXYISOBUTYRATE DEHYDROGENASE-LIKE 1, MITOCHONDRIAL-RELATED"/>
    <property type="match status" value="1"/>
</dbReference>
<evidence type="ECO:0000256" key="4">
    <source>
        <dbReference type="PIRSR" id="PIRSR000103-1"/>
    </source>
</evidence>
<dbReference type="InterPro" id="IPR015815">
    <property type="entry name" value="HIBADH-related"/>
</dbReference>
<dbReference type="Pfam" id="PF14833">
    <property type="entry name" value="NAD_binding_11"/>
    <property type="match status" value="1"/>
</dbReference>
<organism evidence="7 8">
    <name type="scientific">Subtercola lobariae</name>
    <dbReference type="NCBI Taxonomy" id="1588641"/>
    <lineage>
        <taxon>Bacteria</taxon>
        <taxon>Bacillati</taxon>
        <taxon>Actinomycetota</taxon>
        <taxon>Actinomycetes</taxon>
        <taxon>Micrococcales</taxon>
        <taxon>Microbacteriaceae</taxon>
        <taxon>Subtercola</taxon>
    </lineage>
</organism>
<keyword evidence="3" id="KW-0520">NAD</keyword>
<comment type="caution">
    <text evidence="7">The sequence shown here is derived from an EMBL/GenBank/DDBJ whole genome shotgun (WGS) entry which is preliminary data.</text>
</comment>
<dbReference type="InterPro" id="IPR036291">
    <property type="entry name" value="NAD(P)-bd_dom_sf"/>
</dbReference>
<dbReference type="GO" id="GO:0051287">
    <property type="term" value="F:NAD binding"/>
    <property type="evidence" value="ECO:0007669"/>
    <property type="project" value="InterPro"/>
</dbReference>
<dbReference type="Proteomes" id="UP000598775">
    <property type="component" value="Unassembled WGS sequence"/>
</dbReference>
<evidence type="ECO:0000313" key="7">
    <source>
        <dbReference type="EMBL" id="GGF21560.1"/>
    </source>
</evidence>
<protein>
    <submittedName>
        <fullName evidence="7">3-hydroxyisobutyrate dehydrogenase</fullName>
    </submittedName>
</protein>
<dbReference type="GO" id="GO:0050661">
    <property type="term" value="F:NADP binding"/>
    <property type="evidence" value="ECO:0007669"/>
    <property type="project" value="InterPro"/>
</dbReference>
<keyword evidence="2" id="KW-0560">Oxidoreductase</keyword>
<feature type="domain" description="3-hydroxyisobutyrate dehydrogenase-like NAD-binding" evidence="6">
    <location>
        <begin position="203"/>
        <end position="312"/>
    </location>
</feature>
<feature type="active site" evidence="4">
    <location>
        <position position="209"/>
    </location>
</feature>
<accession>A0A917B683</accession>
<evidence type="ECO:0000256" key="2">
    <source>
        <dbReference type="ARBA" id="ARBA00023002"/>
    </source>
</evidence>
<reference evidence="7 8" key="1">
    <citation type="journal article" date="2014" name="Int. J. Syst. Evol. Microbiol.">
        <title>Complete genome sequence of Corynebacterium casei LMG S-19264T (=DSM 44701T), isolated from a smear-ripened cheese.</title>
        <authorList>
            <consortium name="US DOE Joint Genome Institute (JGI-PGF)"/>
            <person name="Walter F."/>
            <person name="Albersmeier A."/>
            <person name="Kalinowski J."/>
            <person name="Ruckert C."/>
        </authorList>
    </citation>
    <scope>NUCLEOTIDE SEQUENCE [LARGE SCALE GENOMIC DNA]</scope>
    <source>
        <strain evidence="7 8">CGMCC 1.12976</strain>
    </source>
</reference>
<dbReference type="GO" id="GO:0016491">
    <property type="term" value="F:oxidoreductase activity"/>
    <property type="evidence" value="ECO:0007669"/>
    <property type="project" value="UniProtKB-KW"/>
</dbReference>
<dbReference type="RefSeq" id="WP_188675742.1">
    <property type="nucleotide sequence ID" value="NZ_BMGP01000002.1"/>
</dbReference>
<dbReference type="InterPro" id="IPR029154">
    <property type="entry name" value="HIBADH-like_NADP-bd"/>
</dbReference>
<evidence type="ECO:0000313" key="8">
    <source>
        <dbReference type="Proteomes" id="UP000598775"/>
    </source>
</evidence>
<dbReference type="PANTHER" id="PTHR43060">
    <property type="entry name" value="3-HYDROXYISOBUTYRATE DEHYDROGENASE-LIKE 1, MITOCHONDRIAL-RELATED"/>
    <property type="match status" value="1"/>
</dbReference>
<dbReference type="AlphaFoldDB" id="A0A917B683"/>
<dbReference type="Gene3D" id="1.10.1040.10">
    <property type="entry name" value="N-(1-d-carboxylethyl)-l-norvaline Dehydrogenase, domain 2"/>
    <property type="match status" value="1"/>
</dbReference>
<feature type="domain" description="6-phosphogluconate dehydrogenase NADP-binding" evidence="5">
    <location>
        <begin position="18"/>
        <end position="187"/>
    </location>
</feature>
<evidence type="ECO:0000259" key="5">
    <source>
        <dbReference type="Pfam" id="PF03446"/>
    </source>
</evidence>
<evidence type="ECO:0000259" key="6">
    <source>
        <dbReference type="Pfam" id="PF14833"/>
    </source>
</evidence>
<dbReference type="InterPro" id="IPR006115">
    <property type="entry name" value="6PGDH_NADP-bd"/>
</dbReference>
<dbReference type="InterPro" id="IPR008927">
    <property type="entry name" value="6-PGluconate_DH-like_C_sf"/>
</dbReference>
<dbReference type="PIRSF" id="PIRSF000103">
    <property type="entry name" value="HIBADH"/>
    <property type="match status" value="1"/>
</dbReference>
<evidence type="ECO:0000256" key="3">
    <source>
        <dbReference type="ARBA" id="ARBA00023027"/>
    </source>
</evidence>
<proteinExistence type="inferred from homology"/>
<sequence>MAAVGRPGGAPDAASIGSIGVLGAGRMGLPIAVNLAAAGYEVTAFDVNSARDAALDAAAIRRSPGIRALCRDSDLLITVLPGAPELGQAMAPDALLSYDAGAPPSRGGGALAAMRPGAIWLDLTSGDPRMAAELATVAAARGIGYVEAPMGGGVTAARDAALSFCVAGAEAAVARVRPVLAALGANVGASEPASIRYLGEQPGAGQTAKLLANLLWFGQSIAVTEALLLGQALGLDLATLRDTLAVSAGGSQFIDRHLGYLLRGDYLEDFGIGRVVEELQTVVALAGETGTPFELSAQVLRMHREALARFGAVGGELLAAKLLEQRAATTLRIADER</sequence>
<gene>
    <name evidence="7" type="primary">mmsB</name>
    <name evidence="7" type="ORF">GCM10011399_14100</name>
</gene>
<comment type="similarity">
    <text evidence="1">Belongs to the HIBADH-related family.</text>
</comment>
<keyword evidence="8" id="KW-1185">Reference proteome</keyword>
<dbReference type="Pfam" id="PF03446">
    <property type="entry name" value="NAD_binding_2"/>
    <property type="match status" value="1"/>
</dbReference>
<dbReference type="Gene3D" id="3.40.50.720">
    <property type="entry name" value="NAD(P)-binding Rossmann-like Domain"/>
    <property type="match status" value="1"/>
</dbReference>
<name>A0A917B683_9MICO</name>
<dbReference type="InterPro" id="IPR013328">
    <property type="entry name" value="6PGD_dom2"/>
</dbReference>
<dbReference type="EMBL" id="BMGP01000002">
    <property type="protein sequence ID" value="GGF21560.1"/>
    <property type="molecule type" value="Genomic_DNA"/>
</dbReference>